<evidence type="ECO:0000256" key="1">
    <source>
        <dbReference type="SAM" id="MobiDB-lite"/>
    </source>
</evidence>
<keyword evidence="3" id="KW-1185">Reference proteome</keyword>
<gene>
    <name evidence="2" type="ORF">FGO68_gene5383</name>
</gene>
<accession>A0A8J8TAF5</accession>
<reference evidence="2" key="1">
    <citation type="submission" date="2019-06" db="EMBL/GenBank/DDBJ databases">
        <authorList>
            <person name="Zheng W."/>
        </authorList>
    </citation>
    <scope>NUCLEOTIDE SEQUENCE</scope>
    <source>
        <strain evidence="2">QDHG01</strain>
    </source>
</reference>
<protein>
    <submittedName>
        <fullName evidence="2">Uncharacterized protein</fullName>
    </submittedName>
</protein>
<sequence length="124" mass="14821">MNKTQPLQPDQTQSDEQLKKQPNYKPLPDDMSLSDENLKKLQSQLSGEEHMESKKVSDIREREKFRKGLQFHLRLKHIFLYHKICCSNYILFTYNLGQGSSRALIKKSRRTCQRQRRFPRRIQG</sequence>
<dbReference type="EMBL" id="RRYP01000015">
    <property type="protein sequence ID" value="TNV88234.1"/>
    <property type="molecule type" value="Genomic_DNA"/>
</dbReference>
<evidence type="ECO:0000313" key="3">
    <source>
        <dbReference type="Proteomes" id="UP000785679"/>
    </source>
</evidence>
<evidence type="ECO:0000313" key="2">
    <source>
        <dbReference type="EMBL" id="TNV88234.1"/>
    </source>
</evidence>
<name>A0A8J8TAF5_HALGN</name>
<feature type="compositionally biased region" description="Basic and acidic residues" evidence="1">
    <location>
        <begin position="47"/>
        <end position="59"/>
    </location>
</feature>
<organism evidence="2 3">
    <name type="scientific">Halteria grandinella</name>
    <dbReference type="NCBI Taxonomy" id="5974"/>
    <lineage>
        <taxon>Eukaryota</taxon>
        <taxon>Sar</taxon>
        <taxon>Alveolata</taxon>
        <taxon>Ciliophora</taxon>
        <taxon>Intramacronucleata</taxon>
        <taxon>Spirotrichea</taxon>
        <taxon>Stichotrichia</taxon>
        <taxon>Sporadotrichida</taxon>
        <taxon>Halteriidae</taxon>
        <taxon>Halteria</taxon>
    </lineage>
</organism>
<dbReference type="Proteomes" id="UP000785679">
    <property type="component" value="Unassembled WGS sequence"/>
</dbReference>
<proteinExistence type="predicted"/>
<feature type="region of interest" description="Disordered" evidence="1">
    <location>
        <begin position="1"/>
        <end position="59"/>
    </location>
</feature>
<dbReference type="AlphaFoldDB" id="A0A8J8TAF5"/>
<feature type="compositionally biased region" description="Polar residues" evidence="1">
    <location>
        <begin position="1"/>
        <end position="15"/>
    </location>
</feature>
<comment type="caution">
    <text evidence="2">The sequence shown here is derived from an EMBL/GenBank/DDBJ whole genome shotgun (WGS) entry which is preliminary data.</text>
</comment>